<keyword evidence="3 6" id="KW-0645">Protease</keyword>
<dbReference type="AlphaFoldDB" id="A0A099KF41"/>
<dbReference type="InterPro" id="IPR019500">
    <property type="entry name" value="Pep_S46"/>
</dbReference>
<dbReference type="PANTHER" id="PTHR38469">
    <property type="entry name" value="PERIPLASMIC PEPTIDASE SUBFAMILY S1B"/>
    <property type="match status" value="1"/>
</dbReference>
<comment type="caution">
    <text evidence="7">The sequence shown here is derived from an EMBL/GenBank/DDBJ whole genome shotgun (WGS) entry which is preliminary data.</text>
</comment>
<evidence type="ECO:0000256" key="1">
    <source>
        <dbReference type="ARBA" id="ARBA00010491"/>
    </source>
</evidence>
<dbReference type="Proteomes" id="UP000029843">
    <property type="component" value="Unassembled WGS sequence"/>
</dbReference>
<dbReference type="EMBL" id="JQED01000042">
    <property type="protein sequence ID" value="KGJ88920.1"/>
    <property type="molecule type" value="Genomic_DNA"/>
</dbReference>
<keyword evidence="5 6" id="KW-0378">Hydrolase</keyword>
<accession>A0A099KF41</accession>
<evidence type="ECO:0000256" key="5">
    <source>
        <dbReference type="ARBA" id="ARBA00022801"/>
    </source>
</evidence>
<keyword evidence="6" id="KW-0720">Serine protease</keyword>
<organism evidence="7 8">
    <name type="scientific">Colwellia psychrerythraea</name>
    <name type="common">Vibrio psychroerythus</name>
    <dbReference type="NCBI Taxonomy" id="28229"/>
    <lineage>
        <taxon>Bacteria</taxon>
        <taxon>Pseudomonadati</taxon>
        <taxon>Pseudomonadota</taxon>
        <taxon>Gammaproteobacteria</taxon>
        <taxon>Alteromonadales</taxon>
        <taxon>Colwelliaceae</taxon>
        <taxon>Colwellia</taxon>
    </lineage>
</organism>
<comment type="function">
    <text evidence="6">Catalyzes the removal of dipeptides from the N-terminus of oligopeptides.</text>
</comment>
<dbReference type="PANTHER" id="PTHR38469:SF1">
    <property type="entry name" value="PERIPLASMIC PEPTIDASE SUBFAMILY S1B"/>
    <property type="match status" value="1"/>
</dbReference>
<dbReference type="InterPro" id="IPR009003">
    <property type="entry name" value="Peptidase_S1_PA"/>
</dbReference>
<dbReference type="PATRIC" id="fig|28229.4.peg.3153"/>
<sequence precursor="true">MIKMKQFLSWSVILPTLALSAGSALADEGMWQPNQLPTIAKELTNAGLKLNPNDLTDLTGFPMGAIVSLGGCTASFVSDQGLVATNHHCVYGSVQYNSTAENNLLKNGFLAKEFSEELPATPGSRIYVTEEITEVTKLVKSGITEKMSGSDRYKTVDTNSKKLVAECENDDRYRCNVVNFHGGLEYYLFKQLTIRDVRLVHAPASSIGKYGGDIDNWMWPRHTGDYGFYRAYVGKDGQPADFSKDNVPYKPKHHLKVNKSSVDDGDYIMVLGYPGRTNRYRTAYEVENTFSWTYPHAKAYREEIIDLIHTHSEVGSEARIKYESTLAGLANYAKNYGSMIHSYNKGTFLQRKQVLETNLTNWLNSSAKRKAQYGEALSGLDKLIKKDDKQQARDLILGYMRYSKMLSTAKRLHRLAVENTKPNIDREHGYQERDIARFEQSMKSVDRRYDEKIDKEILVAMLTHYVALPKAERLKSFDKFFGLTNITAKSFNEKKLRKQLDKMYKNTKLDSQDQRLALMNRSVSDFNKSKDPFIQLAVASFKERKAIEDKSKELAGNIQAFRPKYMEALIAYFNDNDLPVYADANSTLRITYGNVKGYSPQDGLTATPYTTLEGIVAKDTGIAPFDAPQKQLDLINKKQYGEYAKKAIGSVPVNYLGTLDITGGNSGSPTLNDKAEFVGLVFDGVYESIIGDWDYDTKLNRSIHVDVRYMLWVMEHVDGATNLIEEMDIVE</sequence>
<dbReference type="MEROPS" id="S46.003"/>
<dbReference type="SUPFAM" id="SSF50494">
    <property type="entry name" value="Trypsin-like serine proteases"/>
    <property type="match status" value="1"/>
</dbReference>
<dbReference type="GO" id="GO:0008239">
    <property type="term" value="F:dipeptidyl-peptidase activity"/>
    <property type="evidence" value="ECO:0007669"/>
    <property type="project" value="UniProtKB-UniRule"/>
</dbReference>
<keyword evidence="2 6" id="KW-0031">Aminopeptidase</keyword>
<evidence type="ECO:0000313" key="7">
    <source>
        <dbReference type="EMBL" id="KGJ88920.1"/>
    </source>
</evidence>
<protein>
    <recommendedName>
        <fullName evidence="6">Dipeptidyl-peptidase</fullName>
        <ecNumber evidence="6">3.4.14.-</ecNumber>
    </recommendedName>
</protein>
<dbReference type="GO" id="GO:0006508">
    <property type="term" value="P:proteolysis"/>
    <property type="evidence" value="ECO:0007669"/>
    <property type="project" value="UniProtKB-KW"/>
</dbReference>
<evidence type="ECO:0000313" key="8">
    <source>
        <dbReference type="Proteomes" id="UP000029843"/>
    </source>
</evidence>
<dbReference type="EC" id="3.4.14.-" evidence="6"/>
<gene>
    <name evidence="7" type="ORF">ND2E_0213</name>
</gene>
<comment type="similarity">
    <text evidence="1 6">Belongs to the peptidase S46 family.</text>
</comment>
<dbReference type="RefSeq" id="WP_190277851.1">
    <property type="nucleotide sequence ID" value="NZ_JQED01000042.1"/>
</dbReference>
<dbReference type="GO" id="GO:0070009">
    <property type="term" value="F:serine-type aminopeptidase activity"/>
    <property type="evidence" value="ECO:0007669"/>
    <property type="project" value="UniProtKB-UniRule"/>
</dbReference>
<reference evidence="7 8" key="1">
    <citation type="submission" date="2014-08" db="EMBL/GenBank/DDBJ databases">
        <title>Genomic and Phenotypic Diversity of Colwellia psychrerythraea strains from Disparate Marine Basins.</title>
        <authorList>
            <person name="Techtmann S.M."/>
            <person name="Stelling S.C."/>
            <person name="Utturkar S.M."/>
            <person name="Alshibli N."/>
            <person name="Harris A."/>
            <person name="Brown S.D."/>
            <person name="Hazen T.C."/>
        </authorList>
    </citation>
    <scope>NUCLEOTIDE SEQUENCE [LARGE SCALE GENOMIC DNA]</scope>
    <source>
        <strain evidence="7 8">ND2E</strain>
    </source>
</reference>
<dbReference type="Pfam" id="PF10459">
    <property type="entry name" value="Peptidase_S46"/>
    <property type="match status" value="1"/>
</dbReference>
<feature type="chain" id="PRO_5023015972" description="Dipeptidyl-peptidase" evidence="6">
    <location>
        <begin position="27"/>
        <end position="731"/>
    </location>
</feature>
<evidence type="ECO:0000256" key="6">
    <source>
        <dbReference type="RuleBase" id="RU366067"/>
    </source>
</evidence>
<evidence type="ECO:0000256" key="3">
    <source>
        <dbReference type="ARBA" id="ARBA00022670"/>
    </source>
</evidence>
<keyword evidence="4 6" id="KW-0732">Signal</keyword>
<feature type="signal peptide" evidence="6">
    <location>
        <begin position="1"/>
        <end position="26"/>
    </location>
</feature>
<dbReference type="GO" id="GO:0043171">
    <property type="term" value="P:peptide catabolic process"/>
    <property type="evidence" value="ECO:0007669"/>
    <property type="project" value="UniProtKB-UniRule"/>
</dbReference>
<evidence type="ECO:0000256" key="2">
    <source>
        <dbReference type="ARBA" id="ARBA00022438"/>
    </source>
</evidence>
<name>A0A099KF41_COLPS</name>
<proteinExistence type="inferred from homology"/>
<evidence type="ECO:0000256" key="4">
    <source>
        <dbReference type="ARBA" id="ARBA00022729"/>
    </source>
</evidence>